<feature type="repeat" description="RCC1" evidence="2">
    <location>
        <begin position="255"/>
        <end position="306"/>
    </location>
</feature>
<sequence>MRASCAEDGGHPTQTAPAFPTPSPACFSPQPVDEMADSHPPRRTTLLTWGDGGNGQLGHSDYSTRIMPQPVDYFKSATLVSVVCGSRSTLALDLDGRIFSWGKGEDGTLGTGVRGTAMRPRLVERLLRHPICAMAIRGSHVLALEADGQVWAWGKNDDCQLGQADRISFESKAVPERIRSLIGVHINAIACGRTHSVALDDAGALWSWGSGDDGVLGHGDMLARREPSRCAALAAERMVGVACGSRHTLALSAGGTLYSWGWGVYGQLGHGDVRSRHTPTPVVTLESYMISQLACGYRHSMVVSSSPMMTWAWGWGQHGQLGLGDWRDELLPQPLLSLAEVDVQKLCLGGRHSLALCSDGRVYTWGRDQEGQLGLGAQGACCVPTQVETLAADLVSLLDASCGWAHTACLLRQRHSVALPSGNYSPLASEALAPSWRRRDSEQTARRPKLFVMSDFEGLFGQLLGTSIQFMLFESILGKSCGFTWAMLSEELLPGATTSYLFGHLFFAIEASRVSRKSRTPVTALPQGINIVTFFAFTQLIIAPEYDRRLKLGMESDDAARGAYDTGLAACFVLGAFELLALPFVNSLRSMIPRAAMLAAIAGVSLTFIAMGFAVQIWAAPGTAIVSMLLMLLFYAGNVKLPFKVPGGILAVAIGCFLATASTWLGFDWSGHPAQSTLRATSVRMPWPKVDFFSILLEPTFYGYTSVIVPMLLVNLVNNLANIEAASAVGDRYEARSCLFATAALDLGCAFLGNPFPACVYIGHAAFKSMGCRVGYLYLNMVPTAYFGLMQGASVLQRFIPIETGVGFLLWVGLQITASGFEGDETPEGWRHGPAVAIGLLPSLSAWCWQAVSTTFDATRDLFCETSLGACGEANRTHLCSLELADIIQKVSTPIDARSPLAAFQGELSSLFLSGLYALANGYLLSAIVFSSMLVHIIEGRFDKAAIWLTLAAAASSIGVIHSPILDPSKANQLFPVMYLIGAVFLWISHALQNRAEQMRELQVQLDLYLQPVWRHFQLPAGARERLHSVSDAVSFAVARVTTLLPSALRESLSRPSQQSFVGQHSFVSQRGVPSQKGRDATSVLVASSRSGSKSFEKTRGVTYVDDLERSRPLLRESSSPHR</sequence>
<evidence type="ECO:0000256" key="2">
    <source>
        <dbReference type="PROSITE-ProRule" id="PRU00235"/>
    </source>
</evidence>
<dbReference type="InterPro" id="IPR009091">
    <property type="entry name" value="RCC1/BLIP-II"/>
</dbReference>
<evidence type="ECO:0000256" key="1">
    <source>
        <dbReference type="ARBA" id="ARBA00022737"/>
    </source>
</evidence>
<dbReference type="PRINTS" id="PR00633">
    <property type="entry name" value="RCCNDNSATION"/>
</dbReference>
<evidence type="ECO:0000313" key="6">
    <source>
        <dbReference type="EMBL" id="KAL1519450.1"/>
    </source>
</evidence>
<keyword evidence="4" id="KW-0472">Membrane</keyword>
<organism evidence="6 7">
    <name type="scientific">Prymnesium parvum</name>
    <name type="common">Toxic golden alga</name>
    <dbReference type="NCBI Taxonomy" id="97485"/>
    <lineage>
        <taxon>Eukaryota</taxon>
        <taxon>Haptista</taxon>
        <taxon>Haptophyta</taxon>
        <taxon>Prymnesiophyceae</taxon>
        <taxon>Prymnesiales</taxon>
        <taxon>Prymnesiaceae</taxon>
        <taxon>Prymnesium</taxon>
    </lineage>
</organism>
<feature type="repeat" description="RCC1" evidence="2">
    <location>
        <begin position="203"/>
        <end position="254"/>
    </location>
</feature>
<keyword evidence="7" id="KW-1185">Reference proteome</keyword>
<feature type="region of interest" description="Disordered" evidence="3">
    <location>
        <begin position="1"/>
        <end position="51"/>
    </location>
</feature>
<protein>
    <recommendedName>
        <fullName evidence="5">RCC1-like domain-containing protein</fullName>
    </recommendedName>
</protein>
<keyword evidence="4" id="KW-1133">Transmembrane helix</keyword>
<feature type="repeat" description="RCC1" evidence="2">
    <location>
        <begin position="308"/>
        <end position="359"/>
    </location>
</feature>
<feature type="transmembrane region" description="Helical" evidence="4">
    <location>
        <begin position="492"/>
        <end position="509"/>
    </location>
</feature>
<comment type="caution">
    <text evidence="6">The sequence shown here is derived from an EMBL/GenBank/DDBJ whole genome shotgun (WGS) entry which is preliminary data.</text>
</comment>
<feature type="transmembrane region" description="Helical" evidence="4">
    <location>
        <begin position="562"/>
        <end position="585"/>
    </location>
</feature>
<dbReference type="SUPFAM" id="SSF50985">
    <property type="entry name" value="RCC1/BLIP-II"/>
    <property type="match status" value="1"/>
</dbReference>
<dbReference type="Pfam" id="PF25390">
    <property type="entry name" value="WD40_RLD"/>
    <property type="match status" value="1"/>
</dbReference>
<feature type="transmembrane region" description="Helical" evidence="4">
    <location>
        <begin position="945"/>
        <end position="962"/>
    </location>
</feature>
<dbReference type="InterPro" id="IPR000408">
    <property type="entry name" value="Reg_chr_condens"/>
</dbReference>
<dbReference type="EMBL" id="JBGBPQ010000009">
    <property type="protein sequence ID" value="KAL1519450.1"/>
    <property type="molecule type" value="Genomic_DNA"/>
</dbReference>
<reference evidence="6 7" key="1">
    <citation type="journal article" date="2024" name="Science">
        <title>Giant polyketide synthase enzymes in the biosynthesis of giant marine polyether toxins.</title>
        <authorList>
            <person name="Fallon T.R."/>
            <person name="Shende V.V."/>
            <person name="Wierzbicki I.H."/>
            <person name="Pendleton A.L."/>
            <person name="Watervoot N.F."/>
            <person name="Auber R.P."/>
            <person name="Gonzalez D.J."/>
            <person name="Wisecaver J.H."/>
            <person name="Moore B.S."/>
        </authorList>
    </citation>
    <scope>NUCLEOTIDE SEQUENCE [LARGE SCALE GENOMIC DNA]</scope>
    <source>
        <strain evidence="6 7">12B1</strain>
    </source>
</reference>
<dbReference type="PROSITE" id="PS50012">
    <property type="entry name" value="RCC1_3"/>
    <property type="match status" value="7"/>
</dbReference>
<dbReference type="InterPro" id="IPR051625">
    <property type="entry name" value="Signaling_Regulatory_Domain"/>
</dbReference>
<feature type="domain" description="RCC1-like" evidence="5">
    <location>
        <begin position="46"/>
        <end position="409"/>
    </location>
</feature>
<keyword evidence="1" id="KW-0677">Repeat</keyword>
<gene>
    <name evidence="6" type="ORF">AB1Y20_022972</name>
</gene>
<feature type="transmembrane region" description="Helical" evidence="4">
    <location>
        <begin position="592"/>
        <end position="611"/>
    </location>
</feature>
<feature type="repeat" description="RCC1" evidence="2">
    <location>
        <begin position="148"/>
        <end position="202"/>
    </location>
</feature>
<dbReference type="AlphaFoldDB" id="A0AB34JBU6"/>
<keyword evidence="4" id="KW-0812">Transmembrane</keyword>
<feature type="transmembrane region" description="Helical" evidence="4">
    <location>
        <begin position="974"/>
        <end position="992"/>
    </location>
</feature>
<feature type="repeat" description="RCC1" evidence="2">
    <location>
        <begin position="360"/>
        <end position="413"/>
    </location>
</feature>
<dbReference type="Gene3D" id="2.130.10.30">
    <property type="entry name" value="Regulator of chromosome condensation 1/beta-lactamase-inhibitor protein II"/>
    <property type="match status" value="2"/>
</dbReference>
<proteinExistence type="predicted"/>
<feature type="transmembrane region" description="Helical" evidence="4">
    <location>
        <begin position="521"/>
        <end position="542"/>
    </location>
</feature>
<accession>A0AB34JBU6</accession>
<feature type="repeat" description="RCC1" evidence="2">
    <location>
        <begin position="44"/>
        <end position="95"/>
    </location>
</feature>
<feature type="compositionally biased region" description="Polar residues" evidence="3">
    <location>
        <begin position="1085"/>
        <end position="1094"/>
    </location>
</feature>
<feature type="transmembrane region" description="Helical" evidence="4">
    <location>
        <begin position="916"/>
        <end position="938"/>
    </location>
</feature>
<feature type="transmembrane region" description="Helical" evidence="4">
    <location>
        <begin position="617"/>
        <end position="636"/>
    </location>
</feature>
<evidence type="ECO:0000256" key="3">
    <source>
        <dbReference type="SAM" id="MobiDB-lite"/>
    </source>
</evidence>
<feature type="repeat" description="RCC1" evidence="2">
    <location>
        <begin position="96"/>
        <end position="147"/>
    </location>
</feature>
<dbReference type="PROSITE" id="PS00626">
    <property type="entry name" value="RCC1_2"/>
    <property type="match status" value="1"/>
</dbReference>
<feature type="region of interest" description="Disordered" evidence="3">
    <location>
        <begin position="1068"/>
        <end position="1099"/>
    </location>
</feature>
<dbReference type="Proteomes" id="UP001515480">
    <property type="component" value="Unassembled WGS sequence"/>
</dbReference>
<dbReference type="PANTHER" id="PTHR22872">
    <property type="entry name" value="BTK-BINDING PROTEIN-RELATED"/>
    <property type="match status" value="1"/>
</dbReference>
<name>A0AB34JBU6_PRYPA</name>
<evidence type="ECO:0000256" key="4">
    <source>
        <dbReference type="SAM" id="Phobius"/>
    </source>
</evidence>
<evidence type="ECO:0000313" key="7">
    <source>
        <dbReference type="Proteomes" id="UP001515480"/>
    </source>
</evidence>
<feature type="transmembrane region" description="Helical" evidence="4">
    <location>
        <begin position="648"/>
        <end position="667"/>
    </location>
</feature>
<evidence type="ECO:0000259" key="5">
    <source>
        <dbReference type="Pfam" id="PF25390"/>
    </source>
</evidence>
<dbReference type="InterPro" id="IPR058923">
    <property type="entry name" value="RCC1-like_dom"/>
</dbReference>